<name>A0AAD5XGH5_9FUNG</name>
<dbReference type="SUPFAM" id="SSF46934">
    <property type="entry name" value="UBA-like"/>
    <property type="match status" value="1"/>
</dbReference>
<protein>
    <recommendedName>
        <fullName evidence="4">Ubiquitin carboxyl-terminal hydrolase 14</fullName>
        <ecNumber evidence="3">3.4.19.12</ecNumber>
    </recommendedName>
    <alternativeName>
        <fullName evidence="13">Deubiquitinating enzyme 14</fullName>
    </alternativeName>
    <alternativeName>
        <fullName evidence="14">Ubiquitin thioesterase 14</fullName>
    </alternativeName>
    <alternativeName>
        <fullName evidence="15">Ubiquitin-specific-processing protease 14</fullName>
    </alternativeName>
</protein>
<keyword evidence="6" id="KW-0479">Metal-binding</keyword>
<sequence length="233" mass="25331">MFVHSNHGFADVKIAAPLELDLGAFKSSGVQSNEILFPEETVVAPAEPIVDASAMEQLTGMGFSELRSKKALLKTGNNGAETAMNWLFEHMEDSDIDDPIEATSGSVAASDSVDYSSFVDMGFSISQAKKAMSQTNNNLERAIDWLFSHSGEEMAIDEPVVPTISGSETSASPRYELIGFISHRGTSAHCGHYVAHIKKGDQWVLFNDNKVAEVPDAEKAIGEAYIYFYKSIL</sequence>
<dbReference type="AlphaFoldDB" id="A0AAD5XGH5"/>
<dbReference type="PROSITE" id="PS50030">
    <property type="entry name" value="UBA"/>
    <property type="match status" value="2"/>
</dbReference>
<dbReference type="FunFam" id="1.10.8.10:FF:000086">
    <property type="entry name" value="Ubiquitin carboxyl-terminal hydrolase"/>
    <property type="match status" value="1"/>
</dbReference>
<feature type="domain" description="UBA" evidence="16">
    <location>
        <begin position="49"/>
        <end position="90"/>
    </location>
</feature>
<dbReference type="InterPro" id="IPR001394">
    <property type="entry name" value="Peptidase_C19_UCH"/>
</dbReference>
<evidence type="ECO:0000256" key="11">
    <source>
        <dbReference type="ARBA" id="ARBA00022807"/>
    </source>
</evidence>
<keyword evidence="8" id="KW-0863">Zinc-finger</keyword>
<dbReference type="EMBL" id="JADGJH010000741">
    <property type="protein sequence ID" value="KAJ3123380.1"/>
    <property type="molecule type" value="Genomic_DNA"/>
</dbReference>
<evidence type="ECO:0000256" key="6">
    <source>
        <dbReference type="ARBA" id="ARBA00022723"/>
    </source>
</evidence>
<evidence type="ECO:0000259" key="17">
    <source>
        <dbReference type="PROSITE" id="PS50235"/>
    </source>
</evidence>
<evidence type="ECO:0000313" key="19">
    <source>
        <dbReference type="Proteomes" id="UP001211907"/>
    </source>
</evidence>
<dbReference type="PANTHER" id="PTHR46738:SF1">
    <property type="entry name" value="UBIQUITIN-ASSOCIATED DOMAIN-CONTAINING PROTEIN 1"/>
    <property type="match status" value="1"/>
</dbReference>
<evidence type="ECO:0000259" key="16">
    <source>
        <dbReference type="PROSITE" id="PS50030"/>
    </source>
</evidence>
<comment type="similarity">
    <text evidence="2">Belongs to the peptidase C19 family.</text>
</comment>
<keyword evidence="5" id="KW-0645">Protease</keyword>
<keyword evidence="9" id="KW-0833">Ubl conjugation pathway</keyword>
<dbReference type="CDD" id="cd14297">
    <property type="entry name" value="UBA2_spUBP14_like"/>
    <property type="match status" value="1"/>
</dbReference>
<dbReference type="Pfam" id="PF22562">
    <property type="entry name" value="UBA_7"/>
    <property type="match status" value="1"/>
</dbReference>
<evidence type="ECO:0000256" key="12">
    <source>
        <dbReference type="ARBA" id="ARBA00022833"/>
    </source>
</evidence>
<dbReference type="InterPro" id="IPR018200">
    <property type="entry name" value="USP_CS"/>
</dbReference>
<feature type="domain" description="UBA" evidence="16">
    <location>
        <begin position="109"/>
        <end position="149"/>
    </location>
</feature>
<comment type="caution">
    <text evidence="18">The sequence shown here is derived from an EMBL/GenBank/DDBJ whole genome shotgun (WGS) entry which is preliminary data.</text>
</comment>
<evidence type="ECO:0000313" key="18">
    <source>
        <dbReference type="EMBL" id="KAJ3123380.1"/>
    </source>
</evidence>
<evidence type="ECO:0000256" key="4">
    <source>
        <dbReference type="ARBA" id="ARBA00014611"/>
    </source>
</evidence>
<dbReference type="Pfam" id="PF00627">
    <property type="entry name" value="UBA"/>
    <property type="match status" value="1"/>
</dbReference>
<dbReference type="PROSITE" id="PS50235">
    <property type="entry name" value="USP_3"/>
    <property type="match status" value="1"/>
</dbReference>
<dbReference type="GO" id="GO:0016579">
    <property type="term" value="P:protein deubiquitination"/>
    <property type="evidence" value="ECO:0007669"/>
    <property type="project" value="InterPro"/>
</dbReference>
<dbReference type="InterPro" id="IPR015940">
    <property type="entry name" value="UBA"/>
</dbReference>
<evidence type="ECO:0000256" key="13">
    <source>
        <dbReference type="ARBA" id="ARBA00029877"/>
    </source>
</evidence>
<comment type="catalytic activity">
    <reaction evidence="1">
        <text>Thiol-dependent hydrolysis of ester, thioester, amide, peptide and isopeptide bonds formed by the C-terminal Gly of ubiquitin (a 76-residue protein attached to proteins as an intracellular targeting signal).</text>
        <dbReference type="EC" id="3.4.19.12"/>
    </reaction>
</comment>
<evidence type="ECO:0000256" key="15">
    <source>
        <dbReference type="ARBA" id="ARBA00032096"/>
    </source>
</evidence>
<evidence type="ECO:0000256" key="7">
    <source>
        <dbReference type="ARBA" id="ARBA00022737"/>
    </source>
</evidence>
<evidence type="ECO:0000256" key="10">
    <source>
        <dbReference type="ARBA" id="ARBA00022801"/>
    </source>
</evidence>
<keyword evidence="10" id="KW-0378">Hydrolase</keyword>
<dbReference type="EC" id="3.4.19.12" evidence="3"/>
<dbReference type="SUPFAM" id="SSF54001">
    <property type="entry name" value="Cysteine proteinases"/>
    <property type="match status" value="1"/>
</dbReference>
<evidence type="ECO:0000256" key="5">
    <source>
        <dbReference type="ARBA" id="ARBA00022670"/>
    </source>
</evidence>
<evidence type="ECO:0000256" key="2">
    <source>
        <dbReference type="ARBA" id="ARBA00009085"/>
    </source>
</evidence>
<dbReference type="PROSITE" id="PS00973">
    <property type="entry name" value="USP_2"/>
    <property type="match status" value="1"/>
</dbReference>
<reference evidence="18" key="1">
    <citation type="submission" date="2020-05" db="EMBL/GenBank/DDBJ databases">
        <title>Phylogenomic resolution of chytrid fungi.</title>
        <authorList>
            <person name="Stajich J.E."/>
            <person name="Amses K."/>
            <person name="Simmons R."/>
            <person name="Seto K."/>
            <person name="Myers J."/>
            <person name="Bonds A."/>
            <person name="Quandt C.A."/>
            <person name="Barry K."/>
            <person name="Liu P."/>
            <person name="Grigoriev I."/>
            <person name="Longcore J.E."/>
            <person name="James T.Y."/>
        </authorList>
    </citation>
    <scope>NUCLEOTIDE SEQUENCE</scope>
    <source>
        <strain evidence="18">JEL0513</strain>
    </source>
</reference>
<dbReference type="SMART" id="SM00165">
    <property type="entry name" value="UBA"/>
    <property type="match status" value="2"/>
</dbReference>
<accession>A0AAD5XGH5</accession>
<dbReference type="CDD" id="cd14385">
    <property type="entry name" value="UBA1_spUBP14_like"/>
    <property type="match status" value="1"/>
</dbReference>
<dbReference type="GO" id="GO:0008270">
    <property type="term" value="F:zinc ion binding"/>
    <property type="evidence" value="ECO:0007669"/>
    <property type="project" value="UniProtKB-KW"/>
</dbReference>
<dbReference type="InterPro" id="IPR052476">
    <property type="entry name" value="UBAC1"/>
</dbReference>
<proteinExistence type="inferred from homology"/>
<dbReference type="InterPro" id="IPR038765">
    <property type="entry name" value="Papain-like_cys_pep_sf"/>
</dbReference>
<evidence type="ECO:0000256" key="1">
    <source>
        <dbReference type="ARBA" id="ARBA00000707"/>
    </source>
</evidence>
<keyword evidence="12" id="KW-0862">Zinc</keyword>
<dbReference type="GO" id="GO:0006508">
    <property type="term" value="P:proteolysis"/>
    <property type="evidence" value="ECO:0007669"/>
    <property type="project" value="UniProtKB-KW"/>
</dbReference>
<organism evidence="18 19">
    <name type="scientific">Physocladia obscura</name>
    <dbReference type="NCBI Taxonomy" id="109957"/>
    <lineage>
        <taxon>Eukaryota</taxon>
        <taxon>Fungi</taxon>
        <taxon>Fungi incertae sedis</taxon>
        <taxon>Chytridiomycota</taxon>
        <taxon>Chytridiomycota incertae sedis</taxon>
        <taxon>Chytridiomycetes</taxon>
        <taxon>Chytridiales</taxon>
        <taxon>Chytriomycetaceae</taxon>
        <taxon>Physocladia</taxon>
    </lineage>
</organism>
<dbReference type="InterPro" id="IPR028889">
    <property type="entry name" value="USP"/>
</dbReference>
<keyword evidence="11" id="KW-0788">Thiol protease</keyword>
<evidence type="ECO:0000256" key="9">
    <source>
        <dbReference type="ARBA" id="ARBA00022786"/>
    </source>
</evidence>
<dbReference type="Pfam" id="PF00443">
    <property type="entry name" value="UCH"/>
    <property type="match status" value="1"/>
</dbReference>
<dbReference type="Gene3D" id="3.90.70.10">
    <property type="entry name" value="Cysteine proteinases"/>
    <property type="match status" value="1"/>
</dbReference>
<evidence type="ECO:0000256" key="8">
    <source>
        <dbReference type="ARBA" id="ARBA00022771"/>
    </source>
</evidence>
<keyword evidence="7" id="KW-0677">Repeat</keyword>
<keyword evidence="19" id="KW-1185">Reference proteome</keyword>
<dbReference type="GO" id="GO:0000151">
    <property type="term" value="C:ubiquitin ligase complex"/>
    <property type="evidence" value="ECO:0007669"/>
    <property type="project" value="TreeGrafter"/>
</dbReference>
<feature type="domain" description="USP" evidence="17">
    <location>
        <begin position="1"/>
        <end position="232"/>
    </location>
</feature>
<evidence type="ECO:0000256" key="3">
    <source>
        <dbReference type="ARBA" id="ARBA00012759"/>
    </source>
</evidence>
<dbReference type="GO" id="GO:0004843">
    <property type="term" value="F:cysteine-type deubiquitinase activity"/>
    <property type="evidence" value="ECO:0007669"/>
    <property type="project" value="UniProtKB-EC"/>
</dbReference>
<dbReference type="InterPro" id="IPR009060">
    <property type="entry name" value="UBA-like_sf"/>
</dbReference>
<evidence type="ECO:0000256" key="14">
    <source>
        <dbReference type="ARBA" id="ARBA00029889"/>
    </source>
</evidence>
<dbReference type="Proteomes" id="UP001211907">
    <property type="component" value="Unassembled WGS sequence"/>
</dbReference>
<dbReference type="Gene3D" id="1.10.8.10">
    <property type="entry name" value="DNA helicase RuvA subunit, C-terminal domain"/>
    <property type="match status" value="1"/>
</dbReference>
<gene>
    <name evidence="18" type="ORF">HK100_011627</name>
</gene>
<dbReference type="PANTHER" id="PTHR46738">
    <property type="entry name" value="UBIQUITIN-ASSOCIATED DOMAIN-CONTAINING PROTEIN 1"/>
    <property type="match status" value="1"/>
</dbReference>